<protein>
    <recommendedName>
        <fullName evidence="9">Tetraspanin</fullName>
    </recommendedName>
</protein>
<evidence type="ECO:0000256" key="5">
    <source>
        <dbReference type="ARBA" id="ARBA00023136"/>
    </source>
</evidence>
<feature type="transmembrane region" description="Helical" evidence="6">
    <location>
        <begin position="213"/>
        <end position="235"/>
    </location>
</feature>
<reference evidence="7" key="1">
    <citation type="submission" date="2022-02" db="EMBL/GenBank/DDBJ databases">
        <authorList>
            <person name="Henning P.M."/>
            <person name="McCubbin A.G."/>
            <person name="Shore J.S."/>
        </authorList>
    </citation>
    <scope>NUCLEOTIDE SEQUENCE</scope>
    <source>
        <strain evidence="7">F60SS</strain>
        <tissue evidence="7">Leaves</tissue>
    </source>
</reference>
<name>A0A9Q0J0T2_9ROSI</name>
<keyword evidence="4 6" id="KW-1133">Transmembrane helix</keyword>
<dbReference type="Proteomes" id="UP001141552">
    <property type="component" value="Unassembled WGS sequence"/>
</dbReference>
<dbReference type="OrthoDB" id="672773at2759"/>
<dbReference type="GO" id="GO:0009734">
    <property type="term" value="P:auxin-activated signaling pathway"/>
    <property type="evidence" value="ECO:0007669"/>
    <property type="project" value="InterPro"/>
</dbReference>
<proteinExistence type="inferred from homology"/>
<dbReference type="Pfam" id="PF00335">
    <property type="entry name" value="Tetraspanin"/>
    <property type="match status" value="3"/>
</dbReference>
<evidence type="ECO:0000256" key="2">
    <source>
        <dbReference type="ARBA" id="ARBA00006840"/>
    </source>
</evidence>
<keyword evidence="3 6" id="KW-0812">Transmembrane</keyword>
<gene>
    <name evidence="7" type="ORF">Tsubulata_029691</name>
</gene>
<evidence type="ECO:0000256" key="4">
    <source>
        <dbReference type="ARBA" id="ARBA00022989"/>
    </source>
</evidence>
<feature type="non-terminal residue" evidence="7">
    <location>
        <position position="990"/>
    </location>
</feature>
<sequence length="990" mass="110349">MVLLLGFGIHSAHHTATPCQRSLQNPLLIVGGVIAGLSLLGFAGSCFKSNLFLKPYLFLTFLVIVGLIGFTIFAFLVTNANAGKAVSGKGYKQYRLGDYTHWLQNHFVNAKHWSAIKSCLVEAQVCKALVDEKMPKVDFLNKNFSPLQSGCCQPPSECGFEYQNATFWAVPKSGPVSNEIDCTRWSNDQDKLCYNCNSCKAGFLASIRKQWRVSAIVLICITIFIVVVFSIALLAKRNNQEGDYTSTYLHLHQGTQCQKALQNPLLIIGIILFLIALLGLIGSCLNVPCVLLIYSCVTFFMVIGLTVFTLFAYLVTNMGAARSIKGLGFREYRLGDYSTWLRNHFVNGENWDEIRSCLIDAGVCQSLGVANVDQKVADFYKRKLSPIQYVNATFWIMPKSGPAVPETDCTTWSNEQDKLCYDCNSCKGGVLANIRKDWRLLTTINFCFLLFIEEPFISSQSEVQTKKKWDKITTCLIRHSICKEIDGHGVKRAQDFYQKNLPPLEFGCCSPPKDCGFKFKNATFWTAPESAGLPFTDGDCSLWSNDQKELCYNCRGHGKYSLYLTALTLSSSLLSSPSAVTISGRDFKPVRNSAVEDRGLGASMDLFLSGVLYFSWASNFHHHSNVVQNRMKWDRIKTCFIDHQLCKHIKGVKNAQEFYDKGLSSLEYGCCSPPVRCGFEFKNATYWIEPESGAASTDSDCKKWRNDQNELCYDCKSCKAGVVEMSSLTWRIFAILDAIDIFIIIVILALSCFIREQFQVETITSYIMVRPSNIILAIFNWITLVIGLGAMATGLYFVVTDTDTACQNGLEDPLFIVGASLTVISLLGLIGACFGANFFLVIYLGVLFCAIVGLICFTIFTILVTNASAGKMFSNSKAFNFQNWLKNHFVDNKNWVEVKSCLMDANVCTNPSGPKTLDFYRDHLTSIQVVAGHQFLVALYSRTQHPGHAQREARRPQTRTATPGAIRWIKCATIARFARLDLLTVSGSSG</sequence>
<dbReference type="InterPro" id="IPR044991">
    <property type="entry name" value="TET_plant"/>
</dbReference>
<evidence type="ECO:0008006" key="9">
    <source>
        <dbReference type="Google" id="ProtNLM"/>
    </source>
</evidence>
<evidence type="ECO:0000256" key="3">
    <source>
        <dbReference type="ARBA" id="ARBA00022692"/>
    </source>
</evidence>
<keyword evidence="8" id="KW-1185">Reference proteome</keyword>
<comment type="caution">
    <text evidence="7">The sequence shown here is derived from an EMBL/GenBank/DDBJ whole genome shotgun (WGS) entry which is preliminary data.</text>
</comment>
<dbReference type="AlphaFoldDB" id="A0A9Q0J0T2"/>
<evidence type="ECO:0000313" key="7">
    <source>
        <dbReference type="EMBL" id="KAJ4823575.1"/>
    </source>
</evidence>
<organism evidence="7 8">
    <name type="scientific">Turnera subulata</name>
    <dbReference type="NCBI Taxonomy" id="218843"/>
    <lineage>
        <taxon>Eukaryota</taxon>
        <taxon>Viridiplantae</taxon>
        <taxon>Streptophyta</taxon>
        <taxon>Embryophyta</taxon>
        <taxon>Tracheophyta</taxon>
        <taxon>Spermatophyta</taxon>
        <taxon>Magnoliopsida</taxon>
        <taxon>eudicotyledons</taxon>
        <taxon>Gunneridae</taxon>
        <taxon>Pentapetalae</taxon>
        <taxon>rosids</taxon>
        <taxon>fabids</taxon>
        <taxon>Malpighiales</taxon>
        <taxon>Passifloraceae</taxon>
        <taxon>Turnera</taxon>
    </lineage>
</organism>
<comment type="subcellular location">
    <subcellularLocation>
        <location evidence="1">Membrane</location>
        <topology evidence="1">Multi-pass membrane protein</topology>
    </subcellularLocation>
</comment>
<feature type="transmembrane region" description="Helical" evidence="6">
    <location>
        <begin position="732"/>
        <end position="754"/>
    </location>
</feature>
<dbReference type="GO" id="GO:0016020">
    <property type="term" value="C:membrane"/>
    <property type="evidence" value="ECO:0007669"/>
    <property type="project" value="UniProtKB-SubCell"/>
</dbReference>
<feature type="transmembrane region" description="Helical" evidence="6">
    <location>
        <begin position="841"/>
        <end position="864"/>
    </location>
</feature>
<feature type="transmembrane region" description="Helical" evidence="6">
    <location>
        <begin position="291"/>
        <end position="315"/>
    </location>
</feature>
<feature type="transmembrane region" description="Helical" evidence="6">
    <location>
        <begin position="26"/>
        <end position="44"/>
    </location>
</feature>
<feature type="transmembrane region" description="Helical" evidence="6">
    <location>
        <begin position="774"/>
        <end position="799"/>
    </location>
</feature>
<feature type="transmembrane region" description="Helical" evidence="6">
    <location>
        <begin position="56"/>
        <end position="77"/>
    </location>
</feature>
<keyword evidence="5 6" id="KW-0472">Membrane</keyword>
<reference evidence="7" key="2">
    <citation type="journal article" date="2023" name="Plants (Basel)">
        <title>Annotation of the Turnera subulata (Passifloraceae) Draft Genome Reveals the S-Locus Evolved after the Divergence of Turneroideae from Passifloroideae in a Stepwise Manner.</title>
        <authorList>
            <person name="Henning P.M."/>
            <person name="Roalson E.H."/>
            <person name="Mir W."/>
            <person name="McCubbin A.G."/>
            <person name="Shore J.S."/>
        </authorList>
    </citation>
    <scope>NUCLEOTIDE SEQUENCE</scope>
    <source>
        <strain evidence="7">F60SS</strain>
    </source>
</reference>
<dbReference type="InterPro" id="IPR018499">
    <property type="entry name" value="Tetraspanin/Peripherin"/>
</dbReference>
<evidence type="ECO:0000313" key="8">
    <source>
        <dbReference type="Proteomes" id="UP001141552"/>
    </source>
</evidence>
<accession>A0A9Q0J0T2</accession>
<feature type="transmembrane region" description="Helical" evidence="6">
    <location>
        <begin position="265"/>
        <end position="285"/>
    </location>
</feature>
<dbReference type="PANTHER" id="PTHR32191">
    <property type="entry name" value="TETRASPANIN-8-RELATED"/>
    <property type="match status" value="1"/>
</dbReference>
<dbReference type="EMBL" id="JAKUCV010007418">
    <property type="protein sequence ID" value="KAJ4823575.1"/>
    <property type="molecule type" value="Genomic_DNA"/>
</dbReference>
<comment type="similarity">
    <text evidence="2">Belongs to the tetraspanin (TM4SF) family.</text>
</comment>
<feature type="transmembrane region" description="Helical" evidence="6">
    <location>
        <begin position="814"/>
        <end position="834"/>
    </location>
</feature>
<evidence type="ECO:0000256" key="1">
    <source>
        <dbReference type="ARBA" id="ARBA00004141"/>
    </source>
</evidence>
<evidence type="ECO:0000256" key="6">
    <source>
        <dbReference type="SAM" id="Phobius"/>
    </source>
</evidence>